<evidence type="ECO:0000256" key="4">
    <source>
        <dbReference type="ARBA" id="ARBA00022692"/>
    </source>
</evidence>
<dbReference type="InterPro" id="IPR017475">
    <property type="entry name" value="EPS_sugar_tfrase"/>
</dbReference>
<evidence type="ECO:0000313" key="9">
    <source>
        <dbReference type="EMBL" id="AFL88022.1"/>
    </source>
</evidence>
<name>I3ZFK4_TERRK</name>
<evidence type="ECO:0000256" key="7">
    <source>
        <dbReference type="SAM" id="Phobius"/>
    </source>
</evidence>
<accession>I3ZFK4</accession>
<dbReference type="KEGG" id="trs:Terro_1720"/>
<evidence type="ECO:0000256" key="5">
    <source>
        <dbReference type="ARBA" id="ARBA00022989"/>
    </source>
</evidence>
<keyword evidence="3 9" id="KW-0808">Transferase</keyword>
<evidence type="ECO:0000259" key="8">
    <source>
        <dbReference type="Pfam" id="PF02397"/>
    </source>
</evidence>
<comment type="subcellular location">
    <subcellularLocation>
        <location evidence="1">Membrane</location>
        <topology evidence="1">Multi-pass membrane protein</topology>
    </subcellularLocation>
</comment>
<feature type="domain" description="Bacterial sugar transferase" evidence="8">
    <location>
        <begin position="290"/>
        <end position="478"/>
    </location>
</feature>
<evidence type="ECO:0000313" key="10">
    <source>
        <dbReference type="Proteomes" id="UP000006056"/>
    </source>
</evidence>
<feature type="transmembrane region" description="Helical" evidence="7">
    <location>
        <begin position="26"/>
        <end position="46"/>
    </location>
</feature>
<sequence length="484" mass="53741">MKNLELNLNSPPVRFFPAAQAEHTSVVYGVLRGIVPVAAAALAWVWVTHDLHLSTLHEGWDVKFAFSRVLVVLMAMVLWNMLVYLRPLDNSKHLWLCELQGVVMASILCSAFGLVCAHSILGIGNTGVAAESACLAMLASSALLVLLEFQRPNVKRHLGWGKPDAIIVGSGKGAEAALLEISETYNVVGCVDDRLQPGSSLLSRYLGEIDALPSLLKYHPVEAVVIALPTRSHYDHIQRALTLSENAGVTVHLSASCFKTRILTHSSRSQILRRGVMLHAKRFDVRDVVKRIMDFGLSFAAVVLLAPVLLLIALLIKVTSPGPVIFIQQRYGMNRKKFPIYKFRTMCIDAEAKMKQLEAMNEMGGPTFKMKNDPRITKVGRFLRATSLDELPQLFNVLTGDMSLVGPRPLPLRDVGLFEEGWLLRRFSVKPGLTCLWQISGRSNTTFDTWMRQDLDYIDSWSLFLDCRILLKTIPAVIRGSGAM</sequence>
<dbReference type="PANTHER" id="PTHR30576:SF10">
    <property type="entry name" value="SLL5057 PROTEIN"/>
    <property type="match status" value="1"/>
</dbReference>
<evidence type="ECO:0000256" key="3">
    <source>
        <dbReference type="ARBA" id="ARBA00022679"/>
    </source>
</evidence>
<dbReference type="GO" id="GO:0016780">
    <property type="term" value="F:phosphotransferase activity, for other substituted phosphate groups"/>
    <property type="evidence" value="ECO:0007669"/>
    <property type="project" value="TreeGrafter"/>
</dbReference>
<proteinExistence type="inferred from homology"/>
<evidence type="ECO:0000256" key="1">
    <source>
        <dbReference type="ARBA" id="ARBA00004141"/>
    </source>
</evidence>
<keyword evidence="10" id="KW-1185">Reference proteome</keyword>
<reference evidence="9 10" key="1">
    <citation type="submission" date="2012-06" db="EMBL/GenBank/DDBJ databases">
        <title>Complete genome of Terriglobus roseus DSM 18391.</title>
        <authorList>
            <consortium name="US DOE Joint Genome Institute (JGI-PGF)"/>
            <person name="Lucas S."/>
            <person name="Copeland A."/>
            <person name="Lapidus A."/>
            <person name="Glavina del Rio T."/>
            <person name="Dalin E."/>
            <person name="Tice H."/>
            <person name="Bruce D."/>
            <person name="Goodwin L."/>
            <person name="Pitluck S."/>
            <person name="Peters L."/>
            <person name="Mikhailova N."/>
            <person name="Munk A.C.C."/>
            <person name="Kyrpides N."/>
            <person name="Mavromatis K."/>
            <person name="Ivanova N."/>
            <person name="Brettin T."/>
            <person name="Detter J.C."/>
            <person name="Han C."/>
            <person name="Larimer F."/>
            <person name="Land M."/>
            <person name="Hauser L."/>
            <person name="Markowitz V."/>
            <person name="Cheng J.-F."/>
            <person name="Hugenholtz P."/>
            <person name="Woyke T."/>
            <person name="Wu D."/>
            <person name="Brambilla E."/>
            <person name="Klenk H.-P."/>
            <person name="Eisen J.A."/>
        </authorList>
    </citation>
    <scope>NUCLEOTIDE SEQUENCE [LARGE SCALE GENOMIC DNA]</scope>
    <source>
        <strain evidence="10">DSM 18391 / NRRL B-41598 / KBS 63</strain>
    </source>
</reference>
<organism evidence="9 10">
    <name type="scientific">Terriglobus roseus (strain DSM 18391 / NRRL B-41598 / KBS 63)</name>
    <dbReference type="NCBI Taxonomy" id="926566"/>
    <lineage>
        <taxon>Bacteria</taxon>
        <taxon>Pseudomonadati</taxon>
        <taxon>Acidobacteriota</taxon>
        <taxon>Terriglobia</taxon>
        <taxon>Terriglobales</taxon>
        <taxon>Acidobacteriaceae</taxon>
        <taxon>Terriglobus</taxon>
    </lineage>
</organism>
<dbReference type="STRING" id="926566.Terro_1720"/>
<dbReference type="HOGENOM" id="CLU_024920_3_4_0"/>
<dbReference type="InterPro" id="IPR003362">
    <property type="entry name" value="Bact_transf"/>
</dbReference>
<comment type="similarity">
    <text evidence="2">Belongs to the bacterial sugar transferase family.</text>
</comment>
<feature type="transmembrane region" description="Helical" evidence="7">
    <location>
        <begin position="127"/>
        <end position="147"/>
    </location>
</feature>
<feature type="transmembrane region" description="Helical" evidence="7">
    <location>
        <begin position="295"/>
        <end position="316"/>
    </location>
</feature>
<dbReference type="GO" id="GO:0016020">
    <property type="term" value="C:membrane"/>
    <property type="evidence" value="ECO:0007669"/>
    <property type="project" value="UniProtKB-SubCell"/>
</dbReference>
<dbReference type="PANTHER" id="PTHR30576">
    <property type="entry name" value="COLANIC BIOSYNTHESIS UDP-GLUCOSE LIPID CARRIER TRANSFERASE"/>
    <property type="match status" value="1"/>
</dbReference>
<dbReference type="NCBIfam" id="TIGR03025">
    <property type="entry name" value="EPS_sugtrans"/>
    <property type="match status" value="1"/>
</dbReference>
<dbReference type="EMBL" id="CP003379">
    <property type="protein sequence ID" value="AFL88022.1"/>
    <property type="molecule type" value="Genomic_DNA"/>
</dbReference>
<protein>
    <submittedName>
        <fullName evidence="9">Exopolysaccharide biosynthesis polyprenyl glycosylphosphotransferase</fullName>
    </submittedName>
</protein>
<keyword evidence="5 7" id="KW-1133">Transmembrane helix</keyword>
<dbReference type="RefSeq" id="WP_014785591.1">
    <property type="nucleotide sequence ID" value="NC_018014.1"/>
</dbReference>
<feature type="transmembrane region" description="Helical" evidence="7">
    <location>
        <begin position="66"/>
        <end position="85"/>
    </location>
</feature>
<evidence type="ECO:0000256" key="6">
    <source>
        <dbReference type="ARBA" id="ARBA00023136"/>
    </source>
</evidence>
<keyword evidence="6 7" id="KW-0472">Membrane</keyword>
<dbReference type="Pfam" id="PF02397">
    <property type="entry name" value="Bac_transf"/>
    <property type="match status" value="1"/>
</dbReference>
<dbReference type="eggNOG" id="COG2148">
    <property type="taxonomic scope" value="Bacteria"/>
</dbReference>
<dbReference type="eggNOG" id="COG1086">
    <property type="taxonomic scope" value="Bacteria"/>
</dbReference>
<dbReference type="AlphaFoldDB" id="I3ZFK4"/>
<gene>
    <name evidence="9" type="ordered locus">Terro_1720</name>
</gene>
<dbReference type="Proteomes" id="UP000006056">
    <property type="component" value="Chromosome"/>
</dbReference>
<feature type="transmembrane region" description="Helical" evidence="7">
    <location>
        <begin position="97"/>
        <end position="121"/>
    </location>
</feature>
<dbReference type="PATRIC" id="fig|926566.3.peg.1700"/>
<evidence type="ECO:0000256" key="2">
    <source>
        <dbReference type="ARBA" id="ARBA00006464"/>
    </source>
</evidence>
<dbReference type="Gene3D" id="3.40.50.720">
    <property type="entry name" value="NAD(P)-binding Rossmann-like Domain"/>
    <property type="match status" value="1"/>
</dbReference>
<keyword evidence="4 7" id="KW-0812">Transmembrane</keyword>